<proteinExistence type="predicted"/>
<dbReference type="GeneID" id="63749557"/>
<dbReference type="AlphaFoldDB" id="A0A1L9R6L1"/>
<dbReference type="Gene3D" id="2.120.10.70">
    <property type="entry name" value="Fucose-specific lectin"/>
    <property type="match status" value="1"/>
</dbReference>
<dbReference type="RefSeq" id="XP_040684227.1">
    <property type="nucleotide sequence ID" value="XM_040833709.1"/>
</dbReference>
<dbReference type="Proteomes" id="UP000184383">
    <property type="component" value="Unassembled WGS sequence"/>
</dbReference>
<accession>A0A1L9R6L1</accession>
<gene>
    <name evidence="1" type="ORF">ASPWEDRAFT_32718</name>
</gene>
<dbReference type="EMBL" id="KV878217">
    <property type="protein sequence ID" value="OJJ30550.1"/>
    <property type="molecule type" value="Genomic_DNA"/>
</dbReference>
<sequence length="121" mass="13254">MTKIATDADFSLTMTQREEHLIYFQEESGAIREVIVVGDKATLTPTPVATDAKNGTPITSFSGSARIHVFYINTKDQLQELIRDADGSPWESLPPSFSPEKNDLSVGLKICGYCVDEIDGT</sequence>
<evidence type="ECO:0000313" key="1">
    <source>
        <dbReference type="EMBL" id="OJJ30550.1"/>
    </source>
</evidence>
<evidence type="ECO:0000313" key="2">
    <source>
        <dbReference type="Proteomes" id="UP000184383"/>
    </source>
</evidence>
<dbReference type="SUPFAM" id="SSF89372">
    <property type="entry name" value="Fucose-specific lectin"/>
    <property type="match status" value="1"/>
</dbReference>
<dbReference type="OrthoDB" id="3923199at2759"/>
<name>A0A1L9R6L1_ASPWE</name>
<dbReference type="VEuPathDB" id="FungiDB:ASPWEDRAFT_32718"/>
<keyword evidence="2" id="KW-1185">Reference proteome</keyword>
<reference evidence="2" key="1">
    <citation type="journal article" date="2017" name="Genome Biol.">
        <title>Comparative genomics reveals high biological diversity and specific adaptations in the industrially and medically important fungal genus Aspergillus.</title>
        <authorList>
            <person name="de Vries R.P."/>
            <person name="Riley R."/>
            <person name="Wiebenga A."/>
            <person name="Aguilar-Osorio G."/>
            <person name="Amillis S."/>
            <person name="Uchima C.A."/>
            <person name="Anderluh G."/>
            <person name="Asadollahi M."/>
            <person name="Askin M."/>
            <person name="Barry K."/>
            <person name="Battaglia E."/>
            <person name="Bayram O."/>
            <person name="Benocci T."/>
            <person name="Braus-Stromeyer S.A."/>
            <person name="Caldana C."/>
            <person name="Canovas D."/>
            <person name="Cerqueira G.C."/>
            <person name="Chen F."/>
            <person name="Chen W."/>
            <person name="Choi C."/>
            <person name="Clum A."/>
            <person name="Dos Santos R.A."/>
            <person name="Damasio A.R."/>
            <person name="Diallinas G."/>
            <person name="Emri T."/>
            <person name="Fekete E."/>
            <person name="Flipphi M."/>
            <person name="Freyberg S."/>
            <person name="Gallo A."/>
            <person name="Gournas C."/>
            <person name="Habgood R."/>
            <person name="Hainaut M."/>
            <person name="Harispe M.L."/>
            <person name="Henrissat B."/>
            <person name="Hilden K.S."/>
            <person name="Hope R."/>
            <person name="Hossain A."/>
            <person name="Karabika E."/>
            <person name="Karaffa L."/>
            <person name="Karanyi Z."/>
            <person name="Krasevec N."/>
            <person name="Kuo A."/>
            <person name="Kusch H."/>
            <person name="LaButti K."/>
            <person name="Lagendijk E.L."/>
            <person name="Lapidus A."/>
            <person name="Levasseur A."/>
            <person name="Lindquist E."/>
            <person name="Lipzen A."/>
            <person name="Logrieco A.F."/>
            <person name="MacCabe A."/>
            <person name="Maekelae M.R."/>
            <person name="Malavazi I."/>
            <person name="Melin P."/>
            <person name="Meyer V."/>
            <person name="Mielnichuk N."/>
            <person name="Miskei M."/>
            <person name="Molnar A.P."/>
            <person name="Mule G."/>
            <person name="Ngan C.Y."/>
            <person name="Orejas M."/>
            <person name="Orosz E."/>
            <person name="Ouedraogo J.P."/>
            <person name="Overkamp K.M."/>
            <person name="Park H.-S."/>
            <person name="Perrone G."/>
            <person name="Piumi F."/>
            <person name="Punt P.J."/>
            <person name="Ram A.F."/>
            <person name="Ramon A."/>
            <person name="Rauscher S."/>
            <person name="Record E."/>
            <person name="Riano-Pachon D.M."/>
            <person name="Robert V."/>
            <person name="Roehrig J."/>
            <person name="Ruller R."/>
            <person name="Salamov A."/>
            <person name="Salih N.S."/>
            <person name="Samson R.A."/>
            <person name="Sandor E."/>
            <person name="Sanguinetti M."/>
            <person name="Schuetze T."/>
            <person name="Sepcic K."/>
            <person name="Shelest E."/>
            <person name="Sherlock G."/>
            <person name="Sophianopoulou V."/>
            <person name="Squina F.M."/>
            <person name="Sun H."/>
            <person name="Susca A."/>
            <person name="Todd R.B."/>
            <person name="Tsang A."/>
            <person name="Unkles S.E."/>
            <person name="van de Wiele N."/>
            <person name="van Rossen-Uffink D."/>
            <person name="Oliveira J.V."/>
            <person name="Vesth T.C."/>
            <person name="Visser J."/>
            <person name="Yu J.-H."/>
            <person name="Zhou M."/>
            <person name="Andersen M.R."/>
            <person name="Archer D.B."/>
            <person name="Baker S.E."/>
            <person name="Benoit I."/>
            <person name="Brakhage A.A."/>
            <person name="Braus G.H."/>
            <person name="Fischer R."/>
            <person name="Frisvad J.C."/>
            <person name="Goldman G.H."/>
            <person name="Houbraken J."/>
            <person name="Oakley B."/>
            <person name="Pocsi I."/>
            <person name="Scazzocchio C."/>
            <person name="Seiboth B."/>
            <person name="vanKuyk P.A."/>
            <person name="Wortman J."/>
            <person name="Dyer P.S."/>
            <person name="Grigoriev I.V."/>
        </authorList>
    </citation>
    <scope>NUCLEOTIDE SEQUENCE [LARGE SCALE GENOMIC DNA]</scope>
    <source>
        <strain evidence="2">DTO 134E9</strain>
    </source>
</reference>
<organism evidence="1 2">
    <name type="scientific">Aspergillus wentii DTO 134E9</name>
    <dbReference type="NCBI Taxonomy" id="1073089"/>
    <lineage>
        <taxon>Eukaryota</taxon>
        <taxon>Fungi</taxon>
        <taxon>Dikarya</taxon>
        <taxon>Ascomycota</taxon>
        <taxon>Pezizomycotina</taxon>
        <taxon>Eurotiomycetes</taxon>
        <taxon>Eurotiomycetidae</taxon>
        <taxon>Eurotiales</taxon>
        <taxon>Aspergillaceae</taxon>
        <taxon>Aspergillus</taxon>
        <taxon>Aspergillus subgen. Cremei</taxon>
    </lineage>
</organism>
<protein>
    <recommendedName>
        <fullName evidence="3">Fucose-specific lectin</fullName>
    </recommendedName>
</protein>
<evidence type="ECO:0008006" key="3">
    <source>
        <dbReference type="Google" id="ProtNLM"/>
    </source>
</evidence>